<gene>
    <name evidence="2" type="ORF">NDU88_006477</name>
</gene>
<organism evidence="2 3">
    <name type="scientific">Pleurodeles waltl</name>
    <name type="common">Iberian ribbed newt</name>
    <dbReference type="NCBI Taxonomy" id="8319"/>
    <lineage>
        <taxon>Eukaryota</taxon>
        <taxon>Metazoa</taxon>
        <taxon>Chordata</taxon>
        <taxon>Craniata</taxon>
        <taxon>Vertebrata</taxon>
        <taxon>Euteleostomi</taxon>
        <taxon>Amphibia</taxon>
        <taxon>Batrachia</taxon>
        <taxon>Caudata</taxon>
        <taxon>Salamandroidea</taxon>
        <taxon>Salamandridae</taxon>
        <taxon>Pleurodelinae</taxon>
        <taxon>Pleurodeles</taxon>
    </lineage>
</organism>
<evidence type="ECO:0000256" key="1">
    <source>
        <dbReference type="SAM" id="MobiDB-lite"/>
    </source>
</evidence>
<dbReference type="EMBL" id="JANPWB010000006">
    <property type="protein sequence ID" value="KAJ1181269.1"/>
    <property type="molecule type" value="Genomic_DNA"/>
</dbReference>
<dbReference type="AlphaFoldDB" id="A0AAV7TZL9"/>
<evidence type="ECO:0000313" key="3">
    <source>
        <dbReference type="Proteomes" id="UP001066276"/>
    </source>
</evidence>
<comment type="caution">
    <text evidence="2">The sequence shown here is derived from an EMBL/GenBank/DDBJ whole genome shotgun (WGS) entry which is preliminary data.</text>
</comment>
<feature type="region of interest" description="Disordered" evidence="1">
    <location>
        <begin position="50"/>
        <end position="80"/>
    </location>
</feature>
<sequence length="135" mass="14816">MDPSAVQGSGLYQQPLLRSMVAVVHHGPKMLLSQLRSDYHDLPTHLPQATPSVCPAPGGRSQCVPGLTTTNDTRRRPDTGTVLRPQSLCVSWLYRFTLPGSHTWGVRCRISGSEELQDAWQAGLGSQQDQEPPCR</sequence>
<evidence type="ECO:0000313" key="2">
    <source>
        <dbReference type="EMBL" id="KAJ1181269.1"/>
    </source>
</evidence>
<keyword evidence="3" id="KW-1185">Reference proteome</keyword>
<accession>A0AAV7TZL9</accession>
<dbReference type="Proteomes" id="UP001066276">
    <property type="component" value="Chromosome 3_2"/>
</dbReference>
<name>A0AAV7TZL9_PLEWA</name>
<reference evidence="2" key="1">
    <citation type="journal article" date="2022" name="bioRxiv">
        <title>Sequencing and chromosome-scale assembly of the giantPleurodeles waltlgenome.</title>
        <authorList>
            <person name="Brown T."/>
            <person name="Elewa A."/>
            <person name="Iarovenko S."/>
            <person name="Subramanian E."/>
            <person name="Araus A.J."/>
            <person name="Petzold A."/>
            <person name="Susuki M."/>
            <person name="Suzuki K.-i.T."/>
            <person name="Hayashi T."/>
            <person name="Toyoda A."/>
            <person name="Oliveira C."/>
            <person name="Osipova E."/>
            <person name="Leigh N.D."/>
            <person name="Simon A."/>
            <person name="Yun M.H."/>
        </authorList>
    </citation>
    <scope>NUCLEOTIDE SEQUENCE</scope>
    <source>
        <strain evidence="2">20211129_DDA</strain>
        <tissue evidence="2">Liver</tissue>
    </source>
</reference>
<proteinExistence type="predicted"/>
<protein>
    <submittedName>
        <fullName evidence="2">Uncharacterized protein</fullName>
    </submittedName>
</protein>